<dbReference type="Pfam" id="PF00501">
    <property type="entry name" value="AMP-binding"/>
    <property type="match status" value="1"/>
</dbReference>
<accession>A0ABS4W2W7</accession>
<dbReference type="InterPro" id="IPR020845">
    <property type="entry name" value="AMP-binding_CS"/>
</dbReference>
<sequence length="523" mass="56750">MVNIGRIPAKWAALTPRADAVVDATNGRRTDWRTLDERVRRLANGLAGTGDGGLGLAKGDRVAILSRNSTEYQELYYAAGRAGLVAQPLNWRLGAPELARIVADARPSALIASDEWAGTADAVLSEVDVTHRLAYGDASDGSYEDLIARSSDDEPERSATVGDDDPFFILYTGGTTGESKGALHSHASTSSGMLNQTVAERIVPTDVYMLTGQMYHIPVVLSMNYMRHGCPLVLMNFSARTALELIEAERVSAFLGITTMLNWMMAEPGFSGFDISSLRNIQYGGGPMPSSVVKAALEHFPCTLIQGYGQTEGTTMCFLSQEDHADAVRGIHPERLMSCGREGFVTSVRIVDPDGNEVPRDGRTAGEIVVRSEANMLGYLNRPELTAATLRDGWMWTGDVATWDADSYVFIVDRAKDMIISGGENIYSIQVEEAVNQHPAVLECAVIGVPDDEWGETVKAFVVLKPETTATTEDIVGTATLHLASYQKPRSVEFVDALPKAPTGKILKRALREQYWAGRGRSV</sequence>
<dbReference type="RefSeq" id="WP_210033599.1">
    <property type="nucleotide sequence ID" value="NZ_JAGINU010000001.1"/>
</dbReference>
<gene>
    <name evidence="3" type="ORF">JOF36_006057</name>
</gene>
<dbReference type="GO" id="GO:0004467">
    <property type="term" value="F:long-chain fatty acid-CoA ligase activity"/>
    <property type="evidence" value="ECO:0007669"/>
    <property type="project" value="UniProtKB-EC"/>
</dbReference>
<reference evidence="3 4" key="1">
    <citation type="submission" date="2021-03" db="EMBL/GenBank/DDBJ databases">
        <title>Sequencing the genomes of 1000 actinobacteria strains.</title>
        <authorList>
            <person name="Klenk H.-P."/>
        </authorList>
    </citation>
    <scope>NUCLEOTIDE SEQUENCE [LARGE SCALE GENOMIC DNA]</scope>
    <source>
        <strain evidence="3 4">DSM 45256</strain>
    </source>
</reference>
<keyword evidence="3" id="KW-0436">Ligase</keyword>
<evidence type="ECO:0000313" key="3">
    <source>
        <dbReference type="EMBL" id="MBP2370361.1"/>
    </source>
</evidence>
<dbReference type="Pfam" id="PF13193">
    <property type="entry name" value="AMP-binding_C"/>
    <property type="match status" value="1"/>
</dbReference>
<dbReference type="PANTHER" id="PTHR43767:SF1">
    <property type="entry name" value="NONRIBOSOMAL PEPTIDE SYNTHASE PES1 (EUROFUNG)-RELATED"/>
    <property type="match status" value="1"/>
</dbReference>
<proteinExistence type="predicted"/>
<name>A0ABS4W2W7_9PSEU</name>
<dbReference type="InterPro" id="IPR025110">
    <property type="entry name" value="AMP-bd_C"/>
</dbReference>
<dbReference type="PROSITE" id="PS00455">
    <property type="entry name" value="AMP_BINDING"/>
    <property type="match status" value="1"/>
</dbReference>
<feature type="domain" description="AMP-binding enzyme C-terminal" evidence="2">
    <location>
        <begin position="430"/>
        <end position="505"/>
    </location>
</feature>
<evidence type="ECO:0000259" key="1">
    <source>
        <dbReference type="Pfam" id="PF00501"/>
    </source>
</evidence>
<dbReference type="EMBL" id="JAGINU010000001">
    <property type="protein sequence ID" value="MBP2370361.1"/>
    <property type="molecule type" value="Genomic_DNA"/>
</dbReference>
<dbReference type="Proteomes" id="UP001519295">
    <property type="component" value="Unassembled WGS sequence"/>
</dbReference>
<dbReference type="InterPro" id="IPR050237">
    <property type="entry name" value="ATP-dep_AMP-bd_enzyme"/>
</dbReference>
<evidence type="ECO:0000313" key="4">
    <source>
        <dbReference type="Proteomes" id="UP001519295"/>
    </source>
</evidence>
<feature type="domain" description="AMP-dependent synthetase/ligase" evidence="1">
    <location>
        <begin position="10"/>
        <end position="380"/>
    </location>
</feature>
<evidence type="ECO:0000259" key="2">
    <source>
        <dbReference type="Pfam" id="PF13193"/>
    </source>
</evidence>
<dbReference type="InterPro" id="IPR000873">
    <property type="entry name" value="AMP-dep_synth/lig_dom"/>
</dbReference>
<protein>
    <submittedName>
        <fullName evidence="3">Long-chain acyl-CoA synthetase</fullName>
        <ecNumber evidence="3">6.2.1.3</ecNumber>
    </submittedName>
</protein>
<dbReference type="InterPro" id="IPR045851">
    <property type="entry name" value="AMP-bd_C_sf"/>
</dbReference>
<dbReference type="Gene3D" id="3.30.300.30">
    <property type="match status" value="1"/>
</dbReference>
<dbReference type="SUPFAM" id="SSF56801">
    <property type="entry name" value="Acetyl-CoA synthetase-like"/>
    <property type="match status" value="1"/>
</dbReference>
<dbReference type="InterPro" id="IPR042099">
    <property type="entry name" value="ANL_N_sf"/>
</dbReference>
<comment type="caution">
    <text evidence="3">The sequence shown here is derived from an EMBL/GenBank/DDBJ whole genome shotgun (WGS) entry which is preliminary data.</text>
</comment>
<organism evidence="3 4">
    <name type="scientific">Pseudonocardia parietis</name>
    <dbReference type="NCBI Taxonomy" id="570936"/>
    <lineage>
        <taxon>Bacteria</taxon>
        <taxon>Bacillati</taxon>
        <taxon>Actinomycetota</taxon>
        <taxon>Actinomycetes</taxon>
        <taxon>Pseudonocardiales</taxon>
        <taxon>Pseudonocardiaceae</taxon>
        <taxon>Pseudonocardia</taxon>
    </lineage>
</organism>
<dbReference type="Gene3D" id="3.40.50.12780">
    <property type="entry name" value="N-terminal domain of ligase-like"/>
    <property type="match status" value="1"/>
</dbReference>
<dbReference type="PANTHER" id="PTHR43767">
    <property type="entry name" value="LONG-CHAIN-FATTY-ACID--COA LIGASE"/>
    <property type="match status" value="1"/>
</dbReference>
<keyword evidence="4" id="KW-1185">Reference proteome</keyword>
<dbReference type="EC" id="6.2.1.3" evidence="3"/>